<proteinExistence type="predicted"/>
<evidence type="ECO:0000259" key="2">
    <source>
        <dbReference type="PROSITE" id="PS50006"/>
    </source>
</evidence>
<dbReference type="VEuPathDB" id="FungiDB:C5L36_0A11680"/>
<feature type="compositionally biased region" description="Basic and acidic residues" evidence="1">
    <location>
        <begin position="26"/>
        <end position="49"/>
    </location>
</feature>
<reference evidence="6" key="1">
    <citation type="journal article" date="2014" name="Microb. Cell Fact.">
        <title>Exploiting Issatchenkia orientalis SD108 for succinic acid production.</title>
        <authorList>
            <person name="Xiao H."/>
            <person name="Shao Z."/>
            <person name="Jiang Y."/>
            <person name="Dole S."/>
            <person name="Zhao H."/>
        </authorList>
    </citation>
    <scope>NUCLEOTIDE SEQUENCE [LARGE SCALE GENOMIC DNA]</scope>
    <source>
        <strain evidence="6">SD108</strain>
    </source>
</reference>
<dbReference type="PANTHER" id="PTHR23308">
    <property type="entry name" value="NUCLEAR INHIBITOR OF PROTEIN PHOSPHATASE-1"/>
    <property type="match status" value="1"/>
</dbReference>
<protein>
    <recommendedName>
        <fullName evidence="2">FHA domain-containing protein</fullName>
    </recommendedName>
</protein>
<organism evidence="4 6">
    <name type="scientific">Pichia kudriavzevii</name>
    <name type="common">Yeast</name>
    <name type="synonym">Issatchenkia orientalis</name>
    <dbReference type="NCBI Taxonomy" id="4909"/>
    <lineage>
        <taxon>Eukaryota</taxon>
        <taxon>Fungi</taxon>
        <taxon>Dikarya</taxon>
        <taxon>Ascomycota</taxon>
        <taxon>Saccharomycotina</taxon>
        <taxon>Pichiomycetes</taxon>
        <taxon>Pichiales</taxon>
        <taxon>Pichiaceae</taxon>
        <taxon>Pichia</taxon>
    </lineage>
</organism>
<feature type="region of interest" description="Disordered" evidence="1">
    <location>
        <begin position="68"/>
        <end position="124"/>
    </location>
</feature>
<dbReference type="GeneID" id="40382297"/>
<reference evidence="5 7" key="3">
    <citation type="submission" date="2017-05" db="EMBL/GenBank/DDBJ databases">
        <title>The Genome Sequence of Candida krusei Ckrusei653.</title>
        <authorList>
            <person name="Cuomo C."/>
            <person name="Forche A."/>
            <person name="Young S."/>
            <person name="Abouelleil A."/>
            <person name="Cao P."/>
            <person name="Chapman S."/>
            <person name="Cusick C."/>
            <person name="Shea T."/>
            <person name="Nusbaum C."/>
            <person name="Birren B."/>
        </authorList>
    </citation>
    <scope>NUCLEOTIDE SEQUENCE [LARGE SCALE GENOMIC DNA]</scope>
    <source>
        <strain evidence="5 7">Ckrusei653</strain>
    </source>
</reference>
<dbReference type="InterPro" id="IPR008984">
    <property type="entry name" value="SMAD_FHA_dom_sf"/>
</dbReference>
<dbReference type="SUPFAM" id="SSF49879">
    <property type="entry name" value="SMAD/FHA domain"/>
    <property type="match status" value="1"/>
</dbReference>
<dbReference type="EMBL" id="NHMM01000009">
    <property type="protein sequence ID" value="OUT20083.1"/>
    <property type="molecule type" value="Genomic_DNA"/>
</dbReference>
<dbReference type="KEGG" id="pkz:C5L36_0A11680"/>
<dbReference type="EMBL" id="CP028773">
    <property type="protein sequence ID" value="AWU74587.1"/>
    <property type="molecule type" value="Genomic_DNA"/>
</dbReference>
<evidence type="ECO:0000313" key="3">
    <source>
        <dbReference type="EMBL" id="AWU74587.1"/>
    </source>
</evidence>
<dbReference type="Proteomes" id="UP000249293">
    <property type="component" value="Chromosome 1"/>
</dbReference>
<dbReference type="InterPro" id="IPR050923">
    <property type="entry name" value="Cell_Proc_Reg/RNA_Proc"/>
</dbReference>
<feature type="compositionally biased region" description="Polar residues" evidence="1">
    <location>
        <begin position="102"/>
        <end position="115"/>
    </location>
</feature>
<dbReference type="SMART" id="SM00240">
    <property type="entry name" value="FHA"/>
    <property type="match status" value="1"/>
</dbReference>
<feature type="domain" description="FHA" evidence="2">
    <location>
        <begin position="190"/>
        <end position="249"/>
    </location>
</feature>
<dbReference type="RefSeq" id="XP_029320064.1">
    <property type="nucleotide sequence ID" value="XM_029464204.1"/>
</dbReference>
<evidence type="ECO:0000313" key="4">
    <source>
        <dbReference type="EMBL" id="KGK40579.1"/>
    </source>
</evidence>
<dbReference type="STRING" id="4909.A0A099P8L5"/>
<evidence type="ECO:0000313" key="6">
    <source>
        <dbReference type="Proteomes" id="UP000029867"/>
    </source>
</evidence>
<dbReference type="InterPro" id="IPR000253">
    <property type="entry name" value="FHA_dom"/>
</dbReference>
<name>A0A099P8L5_PICKU</name>
<dbReference type="Proteomes" id="UP000195871">
    <property type="component" value="Unassembled WGS sequence"/>
</dbReference>
<feature type="region of interest" description="Disordered" evidence="1">
    <location>
        <begin position="1"/>
        <end position="49"/>
    </location>
</feature>
<dbReference type="eggNOG" id="KOG1882">
    <property type="taxonomic scope" value="Eukaryota"/>
</dbReference>
<evidence type="ECO:0000313" key="7">
    <source>
        <dbReference type="Proteomes" id="UP000195871"/>
    </source>
</evidence>
<gene>
    <name evidence="3" type="ORF">C5L36_0A11680</name>
    <name evidence="5" type="ORF">CAS74_004821</name>
    <name evidence="4" type="ORF">JL09_g145</name>
</gene>
<evidence type="ECO:0000313" key="8">
    <source>
        <dbReference type="Proteomes" id="UP000249293"/>
    </source>
</evidence>
<evidence type="ECO:0000256" key="1">
    <source>
        <dbReference type="SAM" id="MobiDB-lite"/>
    </source>
</evidence>
<dbReference type="Gene3D" id="2.60.200.20">
    <property type="match status" value="1"/>
</dbReference>
<evidence type="ECO:0000313" key="5">
    <source>
        <dbReference type="EMBL" id="OUT20083.1"/>
    </source>
</evidence>
<dbReference type="EMBL" id="JQFK01000001">
    <property type="protein sequence ID" value="KGK40579.1"/>
    <property type="molecule type" value="Genomic_DNA"/>
</dbReference>
<dbReference type="PROSITE" id="PS50006">
    <property type="entry name" value="FHA_DOMAIN"/>
    <property type="match status" value="1"/>
</dbReference>
<reference evidence="4" key="2">
    <citation type="submission" date="2014-08" db="EMBL/GenBank/DDBJ databases">
        <title>Exploiting Issatchenkia orientalis SD108 for Succinic Acid Production.</title>
        <authorList>
            <person name="Xiao H."/>
            <person name="Shao Z."/>
            <person name="Jiang Y."/>
            <person name="Dole S."/>
            <person name="Zhao H."/>
        </authorList>
    </citation>
    <scope>NUCLEOTIDE SEQUENCE [LARGE SCALE GENOMIC DNA]</scope>
    <source>
        <strain evidence="4">SD108</strain>
    </source>
</reference>
<accession>A0A099P8L5</accession>
<dbReference type="HOGENOM" id="CLU_987157_0_0_1"/>
<dbReference type="Proteomes" id="UP000029867">
    <property type="component" value="Unassembled WGS sequence"/>
</dbReference>
<keyword evidence="8" id="KW-1185">Reference proteome</keyword>
<sequence length="282" mass="33821">MEHKLNEQSKRNADEEGRFYSRRRWNRVEGDHDRNSNEMKYSRSEDWRERRDYSRGYYRNSRDEKRGKYGYEKRYDPSNNRYPKENYRTYREKNRYGDINLRRTNVSSSRQSNPQNPIPVDLTPSGVLTRYLHLSDVTKSLSESDTKSKYSPPDDEIVPTPENCHIHLFKYNERTDKQTEIPIYNFKSYYIIGRDKELADIVVSEEEDGYLVSKEHTVLQFRKSKLGQVNCYIMDLKSTNGTFLNDSKEEIPSKRYIELKDKDFFKLGDYNSVLEFMVVHDK</sequence>
<dbReference type="Pfam" id="PF00498">
    <property type="entry name" value="FHA"/>
    <property type="match status" value="1"/>
</dbReference>
<feature type="compositionally biased region" description="Basic and acidic residues" evidence="1">
    <location>
        <begin position="1"/>
        <end position="19"/>
    </location>
</feature>
<dbReference type="OrthoDB" id="444265at2759"/>
<reference evidence="3 8" key="4">
    <citation type="submission" date="2018-06" db="EMBL/GenBank/DDBJ databases">
        <title>Population genomics shows no distinction between pathogenic Candida krusei and environmental Pichia kudriavzevii: One species, four names.</title>
        <authorList>
            <person name="Douglass A.P."/>
            <person name="Offei B."/>
            <person name="Braun-Galleani S."/>
            <person name="Coughlan A.Y."/>
            <person name="Martos A."/>
            <person name="Ortiz-Merino R.A."/>
            <person name="Byrne K.P."/>
            <person name="Wolfe K.H."/>
        </authorList>
    </citation>
    <scope>NUCLEOTIDE SEQUENCE [LARGE SCALE GENOMIC DNA]</scope>
    <source>
        <strain evidence="3 8">CBS573</strain>
    </source>
</reference>
<dbReference type="AlphaFoldDB" id="A0A099P8L5"/>
<feature type="compositionally biased region" description="Basic and acidic residues" evidence="1">
    <location>
        <begin position="68"/>
        <end position="96"/>
    </location>
</feature>